<evidence type="ECO:0000313" key="12">
    <source>
        <dbReference type="EMBL" id="QCD35001.1"/>
    </source>
</evidence>
<feature type="domain" description="NqrA N-terminal barrel-sandwich hybrid" evidence="9">
    <location>
        <begin position="5"/>
        <end position="96"/>
    </location>
</feature>
<dbReference type="NCBIfam" id="TIGR01936">
    <property type="entry name" value="nqrA"/>
    <property type="match status" value="1"/>
</dbReference>
<dbReference type="PANTHER" id="PTHR37839:SF1">
    <property type="entry name" value="NA(+)-TRANSLOCATING NADH-QUINONE REDUCTASE SUBUNIT A"/>
    <property type="match status" value="1"/>
</dbReference>
<evidence type="ECO:0000313" key="13">
    <source>
        <dbReference type="Proteomes" id="UP000297031"/>
    </source>
</evidence>
<proteinExistence type="inferred from homology"/>
<dbReference type="Pfam" id="PF11973">
    <property type="entry name" value="NQRA_SLBB"/>
    <property type="match status" value="1"/>
</dbReference>
<protein>
    <recommendedName>
        <fullName evidence="8">Na(+)-translocating NADH-quinone reductase subunit A</fullName>
        <shortName evidence="8">Na(+)-NQR subunit A</shortName>
        <shortName evidence="8">Na(+)-translocating NQR subunit A</shortName>
        <ecNumber evidence="8">7.2.1.1</ecNumber>
    </recommendedName>
    <alternativeName>
        <fullName evidence="8">NQR complex subunit A</fullName>
    </alternativeName>
    <alternativeName>
        <fullName evidence="8">NQR-1 subunit A</fullName>
    </alternativeName>
</protein>
<comment type="function">
    <text evidence="8">NQR complex catalyzes the reduction of ubiquinone-1 to ubiquinol by two successive reactions, coupled with the transport of Na(+) ions from the cytoplasm to the periplasm. NqrA to NqrE are probably involved in the second step, the conversion of ubisemiquinone to ubiquinol.</text>
</comment>
<dbReference type="PANTHER" id="PTHR37839">
    <property type="entry name" value="NA(+)-TRANSLOCATING NADH-QUINONE REDUCTASE SUBUNIT A"/>
    <property type="match status" value="1"/>
</dbReference>
<evidence type="ECO:0000256" key="5">
    <source>
        <dbReference type="ARBA" id="ARBA00023065"/>
    </source>
</evidence>
<keyword evidence="4 8" id="KW-0915">Sodium</keyword>
<comment type="subunit">
    <text evidence="8">Composed of six subunits; NqrA, NqrB, NqrC, NqrD, NqrE and NqrF.</text>
</comment>
<dbReference type="InterPro" id="IPR022615">
    <property type="entry name" value="NqrA_C_domain"/>
</dbReference>
<keyword evidence="5 8" id="KW-0406">Ion transport</keyword>
<evidence type="ECO:0000259" key="11">
    <source>
        <dbReference type="Pfam" id="PF24836"/>
    </source>
</evidence>
<comment type="catalytic activity">
    <reaction evidence="8">
        <text>a ubiquinone + n Na(+)(in) + NADH + H(+) = a ubiquinol + n Na(+)(out) + NAD(+)</text>
        <dbReference type="Rhea" id="RHEA:47748"/>
        <dbReference type="Rhea" id="RHEA-COMP:9565"/>
        <dbReference type="Rhea" id="RHEA-COMP:9566"/>
        <dbReference type="ChEBI" id="CHEBI:15378"/>
        <dbReference type="ChEBI" id="CHEBI:16389"/>
        <dbReference type="ChEBI" id="CHEBI:17976"/>
        <dbReference type="ChEBI" id="CHEBI:29101"/>
        <dbReference type="ChEBI" id="CHEBI:57540"/>
        <dbReference type="ChEBI" id="CHEBI:57945"/>
        <dbReference type="EC" id="7.2.1.1"/>
    </reaction>
</comment>
<dbReference type="EMBL" id="CP039393">
    <property type="protein sequence ID" value="QCD35001.1"/>
    <property type="molecule type" value="Genomic_DNA"/>
</dbReference>
<evidence type="ECO:0000256" key="8">
    <source>
        <dbReference type="HAMAP-Rule" id="MF_00425"/>
    </source>
</evidence>
<dbReference type="OrthoDB" id="9774536at2"/>
<reference evidence="12 13" key="1">
    <citation type="submission" date="2019-02" db="EMBL/GenBank/DDBJ databases">
        <title>Isolation and identification of novel species under the genus Muribaculum.</title>
        <authorList>
            <person name="Miyake S."/>
            <person name="Ding Y."/>
            <person name="Low A."/>
            <person name="Soh M."/>
            <person name="Seedorf H."/>
        </authorList>
    </citation>
    <scope>NUCLEOTIDE SEQUENCE [LARGE SCALE GENOMIC DNA]</scope>
    <source>
        <strain evidence="12 13">TLL-A4</strain>
    </source>
</reference>
<dbReference type="InterPro" id="IPR056147">
    <property type="entry name" value="NQRA_N"/>
</dbReference>
<keyword evidence="13" id="KW-1185">Reference proteome</keyword>
<keyword evidence="7 8" id="KW-0739">Sodium transport</keyword>
<keyword evidence="2 8" id="KW-1278">Translocase</keyword>
<evidence type="ECO:0000259" key="9">
    <source>
        <dbReference type="Pfam" id="PF05896"/>
    </source>
</evidence>
<keyword evidence="1 8" id="KW-0813">Transport</keyword>
<dbReference type="EC" id="7.2.1.1" evidence="8"/>
<evidence type="ECO:0000256" key="7">
    <source>
        <dbReference type="ARBA" id="ARBA00023201"/>
    </source>
</evidence>
<dbReference type="NCBIfam" id="NF003761">
    <property type="entry name" value="PRK05352.1-4"/>
    <property type="match status" value="1"/>
</dbReference>
<keyword evidence="6 8" id="KW-0830">Ubiquinone</keyword>
<dbReference type="Pfam" id="PF24836">
    <property type="entry name" value="NQRA_2nd"/>
    <property type="match status" value="1"/>
</dbReference>
<evidence type="ECO:0000256" key="3">
    <source>
        <dbReference type="ARBA" id="ARBA00023027"/>
    </source>
</evidence>
<dbReference type="InterPro" id="IPR056148">
    <property type="entry name" value="NQRA_2nd"/>
</dbReference>
<evidence type="ECO:0000259" key="10">
    <source>
        <dbReference type="Pfam" id="PF11973"/>
    </source>
</evidence>
<evidence type="ECO:0000256" key="4">
    <source>
        <dbReference type="ARBA" id="ARBA00023053"/>
    </source>
</evidence>
<evidence type="ECO:0000256" key="2">
    <source>
        <dbReference type="ARBA" id="ARBA00022967"/>
    </source>
</evidence>
<evidence type="ECO:0000256" key="1">
    <source>
        <dbReference type="ARBA" id="ARBA00022448"/>
    </source>
</evidence>
<dbReference type="GO" id="GO:0006814">
    <property type="term" value="P:sodium ion transport"/>
    <property type="evidence" value="ECO:0007669"/>
    <property type="project" value="UniProtKB-UniRule"/>
</dbReference>
<dbReference type="Proteomes" id="UP000297031">
    <property type="component" value="Chromosome"/>
</dbReference>
<accession>A0A4P7VMH5</accession>
<organism evidence="12 13">
    <name type="scientific">Muribaculum gordoncarteri</name>
    <dbReference type="NCBI Taxonomy" id="2530390"/>
    <lineage>
        <taxon>Bacteria</taxon>
        <taxon>Pseudomonadati</taxon>
        <taxon>Bacteroidota</taxon>
        <taxon>Bacteroidia</taxon>
        <taxon>Bacteroidales</taxon>
        <taxon>Muribaculaceae</taxon>
        <taxon>Muribaculum</taxon>
    </lineage>
</organism>
<dbReference type="Pfam" id="PF05896">
    <property type="entry name" value="NQRA_N"/>
    <property type="match status" value="1"/>
</dbReference>
<feature type="domain" description="NqrA second alpha/beta" evidence="11">
    <location>
        <begin position="115"/>
        <end position="255"/>
    </location>
</feature>
<dbReference type="KEGG" id="mgod:E7746_03450"/>
<dbReference type="RefSeq" id="WP_136409842.1">
    <property type="nucleotide sequence ID" value="NZ_CP039393.1"/>
</dbReference>
<dbReference type="HAMAP" id="MF_00425">
    <property type="entry name" value="NqrA"/>
    <property type="match status" value="1"/>
</dbReference>
<feature type="domain" description="Na(+)-translocating NADH-quinone reductase subunit A C-terminal" evidence="10">
    <location>
        <begin position="261"/>
        <end position="308"/>
    </location>
</feature>
<dbReference type="InterPro" id="IPR008703">
    <property type="entry name" value="NqrA"/>
</dbReference>
<dbReference type="GO" id="GO:0016655">
    <property type="term" value="F:oxidoreductase activity, acting on NAD(P)H, quinone or similar compound as acceptor"/>
    <property type="evidence" value="ECO:0007669"/>
    <property type="project" value="UniProtKB-UniRule"/>
</dbReference>
<gene>
    <name evidence="8" type="primary">nqrA</name>
    <name evidence="12" type="ORF">E7746_03450</name>
</gene>
<comment type="similarity">
    <text evidence="8">Belongs to the NqrA family.</text>
</comment>
<keyword evidence="3 8" id="KW-0520">NAD</keyword>
<dbReference type="AlphaFoldDB" id="A0A4P7VMH5"/>
<sequence length="447" mass="49092">MAKIVTLKKGLDIKIRGAAADVAPITVKPATCAIVPDDYSGIVPKVDVKEGDSVEVGSKLFHDKQFTDIVVTSPVAGTVTGVIRGERRKLERIVITPAEDAGKSITFETEGINDRTRAQQLLLDSGLWALLRQRPYNIVPAPGAAPRDIFITGFDSAPLAPDFESMLSPRINELNKAVKLLQKLTDGKIYLGIRQGSCLASVESVEHVVFEGPHPAGNAGVQICNVKPVNKGDIVWTLDATTLLRIGKLLSTGRLDTDTLVAVTGCEVTTPRYVITKMGADLASILKGNINDDAIHHRIISGNVLTGTHESPEGYLRYPYYQVTVIAEGDDFHEFMGWASLSPRKMSFSHSFPGHFLNKLFCPDARLQGGRRAMIMSGVYEKVMPMDIMPEYLIKAIISRNIDRMEQLGIYEVAPEDFALCEYVDPSKLELQKIVQEGLDYLRKELS</sequence>
<evidence type="ECO:0000256" key="6">
    <source>
        <dbReference type="ARBA" id="ARBA00023075"/>
    </source>
</evidence>
<name>A0A4P7VMH5_9BACT</name>